<evidence type="ECO:0000313" key="9">
    <source>
        <dbReference type="EMBL" id="QBE99940.1"/>
    </source>
</evidence>
<evidence type="ECO:0000256" key="2">
    <source>
        <dbReference type="ARBA" id="ARBA00022448"/>
    </source>
</evidence>
<feature type="transmembrane region" description="Helical" evidence="7">
    <location>
        <begin position="216"/>
        <end position="236"/>
    </location>
</feature>
<dbReference type="Proteomes" id="UP000289794">
    <property type="component" value="Chromosome"/>
</dbReference>
<dbReference type="PROSITE" id="PS50928">
    <property type="entry name" value="ABC_TM1"/>
    <property type="match status" value="1"/>
</dbReference>
<dbReference type="InterPro" id="IPR000515">
    <property type="entry name" value="MetI-like"/>
</dbReference>
<dbReference type="SUPFAM" id="SSF161098">
    <property type="entry name" value="MetI-like"/>
    <property type="match status" value="1"/>
</dbReference>
<evidence type="ECO:0000256" key="4">
    <source>
        <dbReference type="ARBA" id="ARBA00022692"/>
    </source>
</evidence>
<dbReference type="PANTHER" id="PTHR30193:SF37">
    <property type="entry name" value="INNER MEMBRANE ABC TRANSPORTER PERMEASE PROTEIN YCJO"/>
    <property type="match status" value="1"/>
</dbReference>
<feature type="transmembrane region" description="Helical" evidence="7">
    <location>
        <begin position="12"/>
        <end position="33"/>
    </location>
</feature>
<dbReference type="AlphaFoldDB" id="A0A4P6M802"/>
<keyword evidence="2 7" id="KW-0813">Transport</keyword>
<reference evidence="9 10" key="1">
    <citation type="submission" date="2019-01" db="EMBL/GenBank/DDBJ databases">
        <title>PMF-metabolizing Aryl O-demethylase.</title>
        <authorList>
            <person name="Kim M."/>
        </authorList>
    </citation>
    <scope>NUCLEOTIDE SEQUENCE [LARGE SCALE GENOMIC DNA]</scope>
    <source>
        <strain evidence="9 10">PMF1</strain>
    </source>
</reference>
<evidence type="ECO:0000256" key="1">
    <source>
        <dbReference type="ARBA" id="ARBA00004651"/>
    </source>
</evidence>
<organism evidence="9 10">
    <name type="scientific">Blautia producta</name>
    <dbReference type="NCBI Taxonomy" id="33035"/>
    <lineage>
        <taxon>Bacteria</taxon>
        <taxon>Bacillati</taxon>
        <taxon>Bacillota</taxon>
        <taxon>Clostridia</taxon>
        <taxon>Lachnospirales</taxon>
        <taxon>Lachnospiraceae</taxon>
        <taxon>Blautia</taxon>
    </lineage>
</organism>
<feature type="transmembrane region" description="Helical" evidence="7">
    <location>
        <begin position="76"/>
        <end position="95"/>
    </location>
</feature>
<protein>
    <submittedName>
        <fullName evidence="9">Lactose transport system permease protein LacF</fullName>
    </submittedName>
</protein>
<comment type="subcellular location">
    <subcellularLocation>
        <location evidence="1 7">Cell membrane</location>
        <topology evidence="1 7">Multi-pass membrane protein</topology>
    </subcellularLocation>
</comment>
<evidence type="ECO:0000256" key="7">
    <source>
        <dbReference type="RuleBase" id="RU363032"/>
    </source>
</evidence>
<keyword evidence="5 7" id="KW-1133">Transmembrane helix</keyword>
<dbReference type="Pfam" id="PF00528">
    <property type="entry name" value="BPD_transp_1"/>
    <property type="match status" value="1"/>
</dbReference>
<dbReference type="GO" id="GO:0005886">
    <property type="term" value="C:plasma membrane"/>
    <property type="evidence" value="ECO:0007669"/>
    <property type="project" value="UniProtKB-SubCell"/>
</dbReference>
<feature type="domain" description="ABC transmembrane type-1" evidence="8">
    <location>
        <begin position="70"/>
        <end position="284"/>
    </location>
</feature>
<evidence type="ECO:0000256" key="6">
    <source>
        <dbReference type="ARBA" id="ARBA00023136"/>
    </source>
</evidence>
<feature type="transmembrane region" description="Helical" evidence="7">
    <location>
        <begin position="263"/>
        <end position="283"/>
    </location>
</feature>
<dbReference type="EMBL" id="CP035945">
    <property type="protein sequence ID" value="QBE99940.1"/>
    <property type="molecule type" value="Genomic_DNA"/>
</dbReference>
<keyword evidence="3" id="KW-1003">Cell membrane</keyword>
<comment type="similarity">
    <text evidence="7">Belongs to the binding-protein-dependent transport system permease family.</text>
</comment>
<dbReference type="CDD" id="cd06261">
    <property type="entry name" value="TM_PBP2"/>
    <property type="match status" value="1"/>
</dbReference>
<feature type="transmembrane region" description="Helical" evidence="7">
    <location>
        <begin position="107"/>
        <end position="127"/>
    </location>
</feature>
<accession>A0A4P6M802</accession>
<proteinExistence type="inferred from homology"/>
<keyword evidence="6 7" id="KW-0472">Membrane</keyword>
<evidence type="ECO:0000256" key="5">
    <source>
        <dbReference type="ARBA" id="ARBA00022989"/>
    </source>
</evidence>
<dbReference type="RefSeq" id="WP_130182839.1">
    <property type="nucleotide sequence ID" value="NZ_CP035945.1"/>
</dbReference>
<evidence type="ECO:0000313" key="10">
    <source>
        <dbReference type="Proteomes" id="UP000289794"/>
    </source>
</evidence>
<dbReference type="Gene3D" id="1.10.3720.10">
    <property type="entry name" value="MetI-like"/>
    <property type="match status" value="1"/>
</dbReference>
<dbReference type="GO" id="GO:0055085">
    <property type="term" value="P:transmembrane transport"/>
    <property type="evidence" value="ECO:0007669"/>
    <property type="project" value="InterPro"/>
</dbReference>
<dbReference type="KEGG" id="bpro:PMF13cell1_05534"/>
<dbReference type="InterPro" id="IPR035906">
    <property type="entry name" value="MetI-like_sf"/>
</dbReference>
<evidence type="ECO:0000259" key="8">
    <source>
        <dbReference type="PROSITE" id="PS50928"/>
    </source>
</evidence>
<dbReference type="InterPro" id="IPR051393">
    <property type="entry name" value="ABC_transporter_permease"/>
</dbReference>
<evidence type="ECO:0000256" key="3">
    <source>
        <dbReference type="ARBA" id="ARBA00022475"/>
    </source>
</evidence>
<keyword evidence="4 7" id="KW-0812">Transmembrane</keyword>
<name>A0A4P6M802_9FIRM</name>
<feature type="transmembrane region" description="Helical" evidence="7">
    <location>
        <begin position="161"/>
        <end position="182"/>
    </location>
</feature>
<gene>
    <name evidence="9" type="primary">lacF_36</name>
    <name evidence="9" type="ORF">PMF13cell1_05534</name>
</gene>
<dbReference type="PANTHER" id="PTHR30193">
    <property type="entry name" value="ABC TRANSPORTER PERMEASE PROTEIN"/>
    <property type="match status" value="1"/>
</dbReference>
<sequence>MKRGHKKKISLVSYLFILPALILNLMFFVFPFLQSLLMSFYDWPVLGEKTFVFLDNYIKLFQDSQFWNSLLFTMKYAVFVTPCLFILAFILALLINGAFKGVNLFRSLYFAPVVISMTCCSMVWLWIYNDLYGVLNYLLQTLGIVQDPVLWMNSAKTSLPAVIFMVTWKMAGFSMLIILAAFQSVDEQIYEAASVDGANKVKQFFRITLPIIKPHAALALILSVIGSVLAFEQFLIMTKGGPAQDTTTIVHYIYNTSFKYFKMGYGSAMTMILLLVLGILSYFENKVLQDPTK</sequence>